<protein>
    <submittedName>
        <fullName evidence="2">Uncharacterized protein</fullName>
    </submittedName>
</protein>
<dbReference type="EMBL" id="CALNXK010000050">
    <property type="protein sequence ID" value="CAH3132015.1"/>
    <property type="molecule type" value="Genomic_DNA"/>
</dbReference>
<dbReference type="PANTHER" id="PTHR33198">
    <property type="entry name" value="ANK_REP_REGION DOMAIN-CONTAINING PROTEIN-RELATED"/>
    <property type="match status" value="1"/>
</dbReference>
<dbReference type="Proteomes" id="UP001159405">
    <property type="component" value="Unassembled WGS sequence"/>
</dbReference>
<proteinExistence type="predicted"/>
<evidence type="ECO:0000313" key="3">
    <source>
        <dbReference type="Proteomes" id="UP001159405"/>
    </source>
</evidence>
<organism evidence="2 3">
    <name type="scientific">Porites lobata</name>
    <dbReference type="NCBI Taxonomy" id="104759"/>
    <lineage>
        <taxon>Eukaryota</taxon>
        <taxon>Metazoa</taxon>
        <taxon>Cnidaria</taxon>
        <taxon>Anthozoa</taxon>
        <taxon>Hexacorallia</taxon>
        <taxon>Scleractinia</taxon>
        <taxon>Fungiina</taxon>
        <taxon>Poritidae</taxon>
        <taxon>Porites</taxon>
    </lineage>
</organism>
<accession>A0ABN8P4G3</accession>
<keyword evidence="3" id="KW-1185">Reference proteome</keyword>
<name>A0ABN8P4G3_9CNID</name>
<feature type="non-terminal residue" evidence="2">
    <location>
        <position position="229"/>
    </location>
</feature>
<evidence type="ECO:0000313" key="2">
    <source>
        <dbReference type="EMBL" id="CAH3132015.1"/>
    </source>
</evidence>
<gene>
    <name evidence="2" type="ORF">PLOB_00036382</name>
</gene>
<feature type="region of interest" description="Disordered" evidence="1">
    <location>
        <begin position="1"/>
        <end position="23"/>
    </location>
</feature>
<reference evidence="2 3" key="1">
    <citation type="submission" date="2022-05" db="EMBL/GenBank/DDBJ databases">
        <authorList>
            <consortium name="Genoscope - CEA"/>
            <person name="William W."/>
        </authorList>
    </citation>
    <scope>NUCLEOTIDE SEQUENCE [LARGE SCALE GENOMIC DNA]</scope>
</reference>
<evidence type="ECO:0000256" key="1">
    <source>
        <dbReference type="SAM" id="MobiDB-lite"/>
    </source>
</evidence>
<dbReference type="PANTHER" id="PTHR33198:SF20">
    <property type="entry name" value="RETROTRANSPOSON GAG DOMAIN-CONTAINING PROTEIN"/>
    <property type="match status" value="1"/>
</dbReference>
<comment type="caution">
    <text evidence="2">The sequence shown here is derived from an EMBL/GenBank/DDBJ whole genome shotgun (WGS) entry which is preliminary data.</text>
</comment>
<sequence>MPTTPSDNTGESGDGSVPNSSTTHHTVITVPVNIPLPEKLDLSGGNLPVKWQRFSRAWSNYEIAAQLKDPENPDRNKQRRTATLLTCIGSDALDVIDSMEFESEDQRKEPDVILEKMEKYCIGECNETYERYVFNRRDQESNESVDAYVTALRKLAKTCNYGTLADSLIRDRIVVGINDNSARKKLLQAGKLTLKSKKKVLFMDFDSDDDEYVAEIDVKEQVNALAPAV</sequence>